<evidence type="ECO:0000313" key="2">
    <source>
        <dbReference type="Proteomes" id="UP001596016"/>
    </source>
</evidence>
<name>A0ABW0H2R5_9HYPH</name>
<evidence type="ECO:0000313" key="1">
    <source>
        <dbReference type="EMBL" id="MFC5387634.1"/>
    </source>
</evidence>
<dbReference type="Proteomes" id="UP001596016">
    <property type="component" value="Unassembled WGS sequence"/>
</dbReference>
<sequence>MSAARTLKHVFSLAGLGLILAGCGSSLTVHQDQAVASALPYDRVSCQILFMNRNALAAQYGLPLDANPVFVKQPYGIGPLTPDTRTLQRRKAEEARGEIAAMNRSLKRRKCVAPAITDIQ</sequence>
<dbReference type="EMBL" id="JBHSLL010000062">
    <property type="protein sequence ID" value="MFC5387634.1"/>
    <property type="molecule type" value="Genomic_DNA"/>
</dbReference>
<dbReference type="PROSITE" id="PS51257">
    <property type="entry name" value="PROKAR_LIPOPROTEIN"/>
    <property type="match status" value="1"/>
</dbReference>
<organism evidence="1 2">
    <name type="scientific">Aquamicrobium segne</name>
    <dbReference type="NCBI Taxonomy" id="469547"/>
    <lineage>
        <taxon>Bacteria</taxon>
        <taxon>Pseudomonadati</taxon>
        <taxon>Pseudomonadota</taxon>
        <taxon>Alphaproteobacteria</taxon>
        <taxon>Hyphomicrobiales</taxon>
        <taxon>Phyllobacteriaceae</taxon>
        <taxon>Aquamicrobium</taxon>
    </lineage>
</organism>
<protein>
    <recommendedName>
        <fullName evidence="3">Lipoprotein</fullName>
    </recommendedName>
</protein>
<gene>
    <name evidence="1" type="ORF">ACFPLB_16870</name>
</gene>
<comment type="caution">
    <text evidence="1">The sequence shown here is derived from an EMBL/GenBank/DDBJ whole genome shotgun (WGS) entry which is preliminary data.</text>
</comment>
<reference evidence="2" key="1">
    <citation type="journal article" date="2019" name="Int. J. Syst. Evol. Microbiol.">
        <title>The Global Catalogue of Microorganisms (GCM) 10K type strain sequencing project: providing services to taxonomists for standard genome sequencing and annotation.</title>
        <authorList>
            <consortium name="The Broad Institute Genomics Platform"/>
            <consortium name="The Broad Institute Genome Sequencing Center for Infectious Disease"/>
            <person name="Wu L."/>
            <person name="Ma J."/>
        </authorList>
    </citation>
    <scope>NUCLEOTIDE SEQUENCE [LARGE SCALE GENOMIC DNA]</scope>
    <source>
        <strain evidence="2">CGMCC 4.1415</strain>
    </source>
</reference>
<evidence type="ECO:0008006" key="3">
    <source>
        <dbReference type="Google" id="ProtNLM"/>
    </source>
</evidence>
<proteinExistence type="predicted"/>
<accession>A0ABW0H2R5</accession>
<keyword evidence="2" id="KW-1185">Reference proteome</keyword>
<dbReference type="RefSeq" id="WP_378231833.1">
    <property type="nucleotide sequence ID" value="NZ_JBHSLL010000062.1"/>
</dbReference>